<dbReference type="InterPro" id="IPR018060">
    <property type="entry name" value="HTH_AraC"/>
</dbReference>
<evidence type="ECO:0000256" key="3">
    <source>
        <dbReference type="ARBA" id="ARBA00023163"/>
    </source>
</evidence>
<dbReference type="SMART" id="SM00342">
    <property type="entry name" value="HTH_ARAC"/>
    <property type="match status" value="1"/>
</dbReference>
<dbReference type="OrthoDB" id="9802263at2"/>
<dbReference type="Proteomes" id="UP000215884">
    <property type="component" value="Chromosome"/>
</dbReference>
<evidence type="ECO:0000256" key="1">
    <source>
        <dbReference type="ARBA" id="ARBA00023015"/>
    </source>
</evidence>
<reference evidence="6 7" key="1">
    <citation type="journal article" date="2017" name="Syst. Appl. Microbiol.">
        <title>Soybeans inoculated with root zone soils of Canadian native legumes harbour diverse and novel Bradyrhizobium spp. that possess agricultural potential.</title>
        <authorList>
            <person name="Bromfield E.S.P."/>
            <person name="Cloutier S."/>
            <person name="Tambong J.T."/>
            <person name="Tran Thi T.V."/>
        </authorList>
    </citation>
    <scope>NUCLEOTIDE SEQUENCE [LARGE SCALE GENOMIC DNA]</scope>
    <source>
        <strain evidence="6 7">39S1MB</strain>
    </source>
</reference>
<dbReference type="PANTHER" id="PTHR46796">
    <property type="entry name" value="HTH-TYPE TRANSCRIPTIONAL ACTIVATOR RHAS-RELATED"/>
    <property type="match status" value="1"/>
</dbReference>
<feature type="compositionally biased region" description="Basic and acidic residues" evidence="4">
    <location>
        <begin position="11"/>
        <end position="33"/>
    </location>
</feature>
<organism evidence="6 7">
    <name type="scientific">Bradyrhizobium amphicarpaeae</name>
    <dbReference type="NCBI Taxonomy" id="1404768"/>
    <lineage>
        <taxon>Bacteria</taxon>
        <taxon>Pseudomonadati</taxon>
        <taxon>Pseudomonadota</taxon>
        <taxon>Alphaproteobacteria</taxon>
        <taxon>Hyphomicrobiales</taxon>
        <taxon>Nitrobacteraceae</taxon>
        <taxon>Bradyrhizobium</taxon>
    </lineage>
</organism>
<dbReference type="PANTHER" id="PTHR46796:SF7">
    <property type="entry name" value="ARAC FAMILY TRANSCRIPTIONAL REGULATOR"/>
    <property type="match status" value="1"/>
</dbReference>
<protein>
    <submittedName>
        <fullName evidence="6">AraC family transcriptional regulator</fullName>
    </submittedName>
</protein>
<dbReference type="Gene3D" id="1.10.10.60">
    <property type="entry name" value="Homeodomain-like"/>
    <property type="match status" value="2"/>
</dbReference>
<dbReference type="InterPro" id="IPR032783">
    <property type="entry name" value="AraC_lig"/>
</dbReference>
<dbReference type="Pfam" id="PF12852">
    <property type="entry name" value="Cupin_6"/>
    <property type="match status" value="1"/>
</dbReference>
<feature type="region of interest" description="Disordered" evidence="4">
    <location>
        <begin position="1"/>
        <end position="38"/>
    </location>
</feature>
<gene>
    <name evidence="6" type="ORF">CIT40_16430</name>
</gene>
<evidence type="ECO:0000256" key="2">
    <source>
        <dbReference type="ARBA" id="ARBA00023125"/>
    </source>
</evidence>
<dbReference type="PROSITE" id="PS00041">
    <property type="entry name" value="HTH_ARAC_FAMILY_1"/>
    <property type="match status" value="1"/>
</dbReference>
<dbReference type="EMBL" id="CP029426">
    <property type="protein sequence ID" value="AWM01464.1"/>
    <property type="molecule type" value="Genomic_DNA"/>
</dbReference>
<dbReference type="GO" id="GO:0003700">
    <property type="term" value="F:DNA-binding transcription factor activity"/>
    <property type="evidence" value="ECO:0007669"/>
    <property type="project" value="InterPro"/>
</dbReference>
<dbReference type="SUPFAM" id="SSF46689">
    <property type="entry name" value="Homeodomain-like"/>
    <property type="match status" value="2"/>
</dbReference>
<reference evidence="6 7" key="2">
    <citation type="journal article" date="2019" name="Int. J. Syst. Evol. Microbiol.">
        <title>Description and complete genome sequence of Bradyrhizobium amphicarpaeae sp. nov., harbouring photosystem and nitrogen-fixation genes.</title>
        <authorList>
            <person name="Bromfield E.S.P."/>
            <person name="Cloutier S."/>
            <person name="Nguyen H.D.T."/>
        </authorList>
    </citation>
    <scope>NUCLEOTIDE SEQUENCE [LARGE SCALE GENOMIC DNA]</scope>
    <source>
        <strain evidence="6 7">39S1MB</strain>
    </source>
</reference>
<proteinExistence type="predicted"/>
<keyword evidence="3" id="KW-0804">Transcription</keyword>
<dbReference type="InterPro" id="IPR050204">
    <property type="entry name" value="AraC_XylS_family_regulators"/>
</dbReference>
<sequence length="348" mass="37806">MIYALAGRKSSRSDQALDKPSDKHPNKTLEPKASKPNTLDPLSQVFSLLDVRAARCTRFEAGGRWSYRFPAKPALKFGAVIQGECWIDFGDEARHRLASGDCFLLSHAPAYVLANDAHLAPEDGIAAFDWAQSDVARHAGGDTVLLAGSFGFEASDAELLLDALPRFLLIPSRSPPAPVIQSTLGILDLEIRGRGIGAAVLTNRLADVLLVQVLRAALDQTDGEGLGWINALVDARIGKAIGLMHADAAHPWTLDALAGAIAMSRSAFSKRFKSLVGLAPLDYLLRWRMRLARDQLRLGASVSATAARLGYSSESAFGHAFKRVYGQAPKRYWRRQSIGEKFHISPNK</sequence>
<keyword evidence="2" id="KW-0238">DNA-binding</keyword>
<accession>A0A2U8PUP1</accession>
<evidence type="ECO:0000313" key="6">
    <source>
        <dbReference type="EMBL" id="AWM01464.1"/>
    </source>
</evidence>
<evidence type="ECO:0000259" key="5">
    <source>
        <dbReference type="PROSITE" id="PS01124"/>
    </source>
</evidence>
<dbReference type="InterPro" id="IPR009057">
    <property type="entry name" value="Homeodomain-like_sf"/>
</dbReference>
<evidence type="ECO:0000313" key="7">
    <source>
        <dbReference type="Proteomes" id="UP000215884"/>
    </source>
</evidence>
<dbReference type="AlphaFoldDB" id="A0A2U8PUP1"/>
<dbReference type="PROSITE" id="PS01124">
    <property type="entry name" value="HTH_ARAC_FAMILY_2"/>
    <property type="match status" value="1"/>
</dbReference>
<keyword evidence="7" id="KW-1185">Reference proteome</keyword>
<name>A0A2U8PUP1_9BRAD</name>
<dbReference type="GO" id="GO:0043565">
    <property type="term" value="F:sequence-specific DNA binding"/>
    <property type="evidence" value="ECO:0007669"/>
    <property type="project" value="InterPro"/>
</dbReference>
<feature type="domain" description="HTH araC/xylS-type" evidence="5">
    <location>
        <begin position="238"/>
        <end position="335"/>
    </location>
</feature>
<keyword evidence="1" id="KW-0805">Transcription regulation</keyword>
<evidence type="ECO:0000256" key="4">
    <source>
        <dbReference type="SAM" id="MobiDB-lite"/>
    </source>
</evidence>
<dbReference type="KEGG" id="brq:CIT40_16430"/>
<dbReference type="InterPro" id="IPR018062">
    <property type="entry name" value="HTH_AraC-typ_CS"/>
</dbReference>
<dbReference type="Pfam" id="PF12833">
    <property type="entry name" value="HTH_18"/>
    <property type="match status" value="1"/>
</dbReference>